<dbReference type="InterPro" id="IPR050224">
    <property type="entry name" value="TALE_homeobox"/>
</dbReference>
<comment type="subcellular location">
    <subcellularLocation>
        <location evidence="1 8">Nucleus</location>
    </subcellularLocation>
</comment>
<dbReference type="InterPro" id="IPR008422">
    <property type="entry name" value="KN_HD"/>
</dbReference>
<keyword evidence="7 8" id="KW-0539">Nucleus</keyword>
<feature type="domain" description="Homeobox" evidence="10">
    <location>
        <begin position="589"/>
        <end position="652"/>
    </location>
</feature>
<evidence type="ECO:0000256" key="1">
    <source>
        <dbReference type="ARBA" id="ARBA00004123"/>
    </source>
</evidence>
<dbReference type="Gene3D" id="1.10.10.60">
    <property type="entry name" value="Homeodomain-like"/>
    <property type="match status" value="1"/>
</dbReference>
<dbReference type="Proteomes" id="UP001630127">
    <property type="component" value="Unassembled WGS sequence"/>
</dbReference>
<feature type="DNA-binding region" description="Homeobox" evidence="8">
    <location>
        <begin position="591"/>
        <end position="653"/>
    </location>
</feature>
<dbReference type="InterPro" id="IPR001356">
    <property type="entry name" value="HD"/>
</dbReference>
<evidence type="ECO:0000256" key="5">
    <source>
        <dbReference type="ARBA" id="ARBA00023155"/>
    </source>
</evidence>
<protein>
    <recommendedName>
        <fullName evidence="10">Homeobox domain-containing protein</fullName>
    </recommendedName>
</protein>
<dbReference type="GO" id="GO:0003677">
    <property type="term" value="F:DNA binding"/>
    <property type="evidence" value="ECO:0007669"/>
    <property type="project" value="UniProtKB-UniRule"/>
</dbReference>
<dbReference type="Pfam" id="PF05920">
    <property type="entry name" value="Homeobox_KN"/>
    <property type="match status" value="1"/>
</dbReference>
<evidence type="ECO:0000256" key="7">
    <source>
        <dbReference type="ARBA" id="ARBA00023242"/>
    </source>
</evidence>
<evidence type="ECO:0000256" key="2">
    <source>
        <dbReference type="ARBA" id="ARBA00006454"/>
    </source>
</evidence>
<feature type="region of interest" description="Disordered" evidence="9">
    <location>
        <begin position="542"/>
        <end position="563"/>
    </location>
</feature>
<keyword evidence="4 8" id="KW-0238">DNA-binding</keyword>
<organism evidence="11 12">
    <name type="scientific">Cinchona calisaya</name>
    <dbReference type="NCBI Taxonomy" id="153742"/>
    <lineage>
        <taxon>Eukaryota</taxon>
        <taxon>Viridiplantae</taxon>
        <taxon>Streptophyta</taxon>
        <taxon>Embryophyta</taxon>
        <taxon>Tracheophyta</taxon>
        <taxon>Spermatophyta</taxon>
        <taxon>Magnoliopsida</taxon>
        <taxon>eudicotyledons</taxon>
        <taxon>Gunneridae</taxon>
        <taxon>Pentapetalae</taxon>
        <taxon>asterids</taxon>
        <taxon>lamiids</taxon>
        <taxon>Gentianales</taxon>
        <taxon>Rubiaceae</taxon>
        <taxon>Cinchonoideae</taxon>
        <taxon>Cinchoneae</taxon>
        <taxon>Cinchona</taxon>
    </lineage>
</organism>
<feature type="compositionally biased region" description="Low complexity" evidence="9">
    <location>
        <begin position="546"/>
        <end position="555"/>
    </location>
</feature>
<dbReference type="PANTHER" id="PTHR11850">
    <property type="entry name" value="HOMEOBOX PROTEIN TRANSCRIPTION FACTORS"/>
    <property type="match status" value="1"/>
</dbReference>
<keyword evidence="5 8" id="KW-0371">Homeobox</keyword>
<dbReference type="SUPFAM" id="SSF46689">
    <property type="entry name" value="Homeodomain-like"/>
    <property type="match status" value="1"/>
</dbReference>
<dbReference type="Pfam" id="PF07526">
    <property type="entry name" value="POX"/>
    <property type="match status" value="1"/>
</dbReference>
<evidence type="ECO:0000259" key="10">
    <source>
        <dbReference type="PROSITE" id="PS50071"/>
    </source>
</evidence>
<dbReference type="CDD" id="cd00086">
    <property type="entry name" value="homeodomain"/>
    <property type="match status" value="1"/>
</dbReference>
<dbReference type="FunFam" id="1.10.10.60:FF:000117">
    <property type="entry name" value="BEL1-like homeodomain protein 9"/>
    <property type="match status" value="1"/>
</dbReference>
<sequence>METSNYGLQFHVAQQSRRDKLRVHHHSNPSQNADIYINHLEQFSGHDGLNPDLVQLRSFRPSGNLAYEPVLFSSEMLNLATNSQALSHSLPSNINSSAKVSGDPQNCSTWKSIGSQESCDWIANYTSGSAGIYSNTNPIFVGEGLSGSLKVNNNPSTSALYLKPNSSYGYHEIRSSVTGPPGEISSQKNYGNAHFNSPSLYHNNTFQEVSSAAIMTQELEVAALSQPHTKESARVPWTNGGNELVLLPVYTDQSDVISRRADECRRWSGDLDYSEIKNADRGHRTIANDSLNTQALSLSLSSVPVSKPHVCQTGERINTEDLRTLKSDYSCFDAKQSYDFKVLESVHRDLVGNPSFAHRGAGPLGPFTGYAAILRSSRFLMPAQQLLDDCCNVVGQNSSKMLESPEKFLNEIRASVDDAVSVSQTIVGALARDSGGSSSTFYSSNDKTLEAAGGLSSSPTESYRPEFLQKKAKLLYMLEEVCRRFKHYNQQMQMVFSSFEAVAGLTSATPYISQALKTVSRHFRCLRNAIFDQLKNVRKALGENLSSPTTGTSSSKGDKSTSRLKLMDQSFQKKNAVGGNVGFFEHPQQHVWRPQRGLPERAVAILKAWLFDHFLHPYPTDADKHMLASQTGLSRNQVSNWFINARVRVWKPMVEEIHMLETKGSAETVSSVGKADGKVTTEGGSSRSNDNQPLNRLTTGHELPGKQVQCSEIGSSSFIGNRMNSDTWNRKRTQVECHIPGSMDGSLIGFVPYQPSGIDIGGLGAVSLTLGLRQNAEQQHENQLRRHFGDQMLYDFVG</sequence>
<feature type="compositionally biased region" description="Polar residues" evidence="9">
    <location>
        <begin position="682"/>
        <end position="698"/>
    </location>
</feature>
<proteinExistence type="inferred from homology"/>
<keyword evidence="6" id="KW-0804">Transcription</keyword>
<dbReference type="SMART" id="SM00574">
    <property type="entry name" value="POX"/>
    <property type="match status" value="1"/>
</dbReference>
<keyword evidence="12" id="KW-1185">Reference proteome</keyword>
<dbReference type="AlphaFoldDB" id="A0ABD3AHD7"/>
<dbReference type="EMBL" id="JBJUIK010000004">
    <property type="protein sequence ID" value="KAL3530546.1"/>
    <property type="molecule type" value="Genomic_DNA"/>
</dbReference>
<evidence type="ECO:0000313" key="12">
    <source>
        <dbReference type="Proteomes" id="UP001630127"/>
    </source>
</evidence>
<reference evidence="11 12" key="1">
    <citation type="submission" date="2024-11" db="EMBL/GenBank/DDBJ databases">
        <title>A near-complete genome assembly of Cinchona calisaya.</title>
        <authorList>
            <person name="Lian D.C."/>
            <person name="Zhao X.W."/>
            <person name="Wei L."/>
        </authorList>
    </citation>
    <scope>NUCLEOTIDE SEQUENCE [LARGE SCALE GENOMIC DNA]</scope>
    <source>
        <tissue evidence="11">Nenye</tissue>
    </source>
</reference>
<dbReference type="SMART" id="SM00389">
    <property type="entry name" value="HOX"/>
    <property type="match status" value="1"/>
</dbReference>
<name>A0ABD3AHD7_9GENT</name>
<dbReference type="InterPro" id="IPR006563">
    <property type="entry name" value="POX_dom"/>
</dbReference>
<gene>
    <name evidence="11" type="ORF">ACH5RR_009868</name>
</gene>
<dbReference type="InterPro" id="IPR009057">
    <property type="entry name" value="Homeodomain-like_sf"/>
</dbReference>
<evidence type="ECO:0000256" key="9">
    <source>
        <dbReference type="SAM" id="MobiDB-lite"/>
    </source>
</evidence>
<evidence type="ECO:0000256" key="8">
    <source>
        <dbReference type="PROSITE-ProRule" id="PRU00108"/>
    </source>
</evidence>
<comment type="caution">
    <text evidence="11">The sequence shown here is derived from an EMBL/GenBank/DDBJ whole genome shotgun (WGS) entry which is preliminary data.</text>
</comment>
<comment type="similarity">
    <text evidence="2">Belongs to the TALE/BELL homeobox family.</text>
</comment>
<keyword evidence="3" id="KW-0805">Transcription regulation</keyword>
<dbReference type="GO" id="GO:0005634">
    <property type="term" value="C:nucleus"/>
    <property type="evidence" value="ECO:0007669"/>
    <property type="project" value="UniProtKB-SubCell"/>
</dbReference>
<dbReference type="PROSITE" id="PS50071">
    <property type="entry name" value="HOMEOBOX_2"/>
    <property type="match status" value="1"/>
</dbReference>
<evidence type="ECO:0000256" key="6">
    <source>
        <dbReference type="ARBA" id="ARBA00023163"/>
    </source>
</evidence>
<evidence type="ECO:0000313" key="11">
    <source>
        <dbReference type="EMBL" id="KAL3530546.1"/>
    </source>
</evidence>
<evidence type="ECO:0000256" key="4">
    <source>
        <dbReference type="ARBA" id="ARBA00023125"/>
    </source>
</evidence>
<evidence type="ECO:0000256" key="3">
    <source>
        <dbReference type="ARBA" id="ARBA00023015"/>
    </source>
</evidence>
<accession>A0ABD3AHD7</accession>
<feature type="region of interest" description="Disordered" evidence="9">
    <location>
        <begin position="668"/>
        <end position="701"/>
    </location>
</feature>